<dbReference type="PANTHER" id="PTHR33164:SF43">
    <property type="entry name" value="HTH-TYPE TRANSCRIPTIONAL REPRESSOR YETL"/>
    <property type="match status" value="1"/>
</dbReference>
<accession>A0A2L2XCR7</accession>
<gene>
    <name evidence="2" type="ORF">DCCM_3149</name>
</gene>
<dbReference type="InterPro" id="IPR036388">
    <property type="entry name" value="WH-like_DNA-bd_sf"/>
</dbReference>
<dbReference type="RefSeq" id="WP_231702733.1">
    <property type="nucleotide sequence ID" value="NZ_BFAV01000125.1"/>
</dbReference>
<dbReference type="InterPro" id="IPR039422">
    <property type="entry name" value="MarR/SlyA-like"/>
</dbReference>
<keyword evidence="2" id="KW-0378">Hydrolase</keyword>
<dbReference type="SUPFAM" id="SSF46785">
    <property type="entry name" value="Winged helix' DNA-binding domain"/>
    <property type="match status" value="1"/>
</dbReference>
<dbReference type="Gene3D" id="1.10.10.10">
    <property type="entry name" value="Winged helix-like DNA-binding domain superfamily/Winged helix DNA-binding domain"/>
    <property type="match status" value="1"/>
</dbReference>
<organism evidence="2 3">
    <name type="scientific">Desulfocucumis palustris</name>
    <dbReference type="NCBI Taxonomy" id="1898651"/>
    <lineage>
        <taxon>Bacteria</taxon>
        <taxon>Bacillati</taxon>
        <taxon>Bacillota</taxon>
        <taxon>Clostridia</taxon>
        <taxon>Eubacteriales</taxon>
        <taxon>Desulfocucumaceae</taxon>
        <taxon>Desulfocucumis</taxon>
    </lineage>
</organism>
<proteinExistence type="predicted"/>
<keyword evidence="2" id="KW-0645">Protease</keyword>
<dbReference type="GO" id="GO:0008233">
    <property type="term" value="F:peptidase activity"/>
    <property type="evidence" value="ECO:0007669"/>
    <property type="project" value="UniProtKB-KW"/>
</dbReference>
<keyword evidence="3" id="KW-1185">Reference proteome</keyword>
<dbReference type="PANTHER" id="PTHR33164">
    <property type="entry name" value="TRANSCRIPTIONAL REGULATOR, MARR FAMILY"/>
    <property type="match status" value="1"/>
</dbReference>
<dbReference type="GO" id="GO:0006508">
    <property type="term" value="P:proteolysis"/>
    <property type="evidence" value="ECO:0007669"/>
    <property type="project" value="UniProtKB-KW"/>
</dbReference>
<dbReference type="InterPro" id="IPR036390">
    <property type="entry name" value="WH_DNA-bd_sf"/>
</dbReference>
<dbReference type="EMBL" id="BFAV01000125">
    <property type="protein sequence ID" value="GBF34038.1"/>
    <property type="molecule type" value="Genomic_DNA"/>
</dbReference>
<dbReference type="GO" id="GO:0003700">
    <property type="term" value="F:DNA-binding transcription factor activity"/>
    <property type="evidence" value="ECO:0007669"/>
    <property type="project" value="InterPro"/>
</dbReference>
<evidence type="ECO:0000313" key="2">
    <source>
        <dbReference type="EMBL" id="GBF34038.1"/>
    </source>
</evidence>
<reference evidence="3" key="1">
    <citation type="submission" date="2018-02" db="EMBL/GenBank/DDBJ databases">
        <title>Genome sequence of Desulfocucumis palustris strain NAW-5.</title>
        <authorList>
            <person name="Watanabe M."/>
            <person name="Kojima H."/>
            <person name="Fukui M."/>
        </authorList>
    </citation>
    <scope>NUCLEOTIDE SEQUENCE [LARGE SCALE GENOMIC DNA]</scope>
    <source>
        <strain evidence="3">NAW-5</strain>
    </source>
</reference>
<dbReference type="GO" id="GO:0006950">
    <property type="term" value="P:response to stress"/>
    <property type="evidence" value="ECO:0007669"/>
    <property type="project" value="TreeGrafter"/>
</dbReference>
<sequence length="173" mass="19978">MKDTENRALLHMLLNLFRGLYKSIDDDLREAAAKCGLTTAQQHLLWVLYFNNGSTLTEISELGQWHVSTVMNMVERMEKTGLLYKIVDENDARVKRIFLTPQGEALREKTETMTDNYRLYRILAETDEAELKKEIKPLINLVRRLAGDKFVNYVMESTNYLRDSAGVTANKTN</sequence>
<dbReference type="PROSITE" id="PS50995">
    <property type="entry name" value="HTH_MARR_2"/>
    <property type="match status" value="1"/>
</dbReference>
<protein>
    <submittedName>
        <fullName evidence="2">Protease production regulatory protein Hpr</fullName>
    </submittedName>
</protein>
<dbReference type="InterPro" id="IPR000835">
    <property type="entry name" value="HTH_MarR-typ"/>
</dbReference>
<evidence type="ECO:0000313" key="3">
    <source>
        <dbReference type="Proteomes" id="UP000239549"/>
    </source>
</evidence>
<name>A0A2L2XCR7_9FIRM</name>
<feature type="domain" description="HTH marR-type" evidence="1">
    <location>
        <begin position="6"/>
        <end position="147"/>
    </location>
</feature>
<evidence type="ECO:0000259" key="1">
    <source>
        <dbReference type="PROSITE" id="PS50995"/>
    </source>
</evidence>
<comment type="caution">
    <text evidence="2">The sequence shown here is derived from an EMBL/GenBank/DDBJ whole genome shotgun (WGS) entry which is preliminary data.</text>
</comment>
<dbReference type="AlphaFoldDB" id="A0A2L2XCR7"/>
<dbReference type="Proteomes" id="UP000239549">
    <property type="component" value="Unassembled WGS sequence"/>
</dbReference>
<dbReference type="SMART" id="SM00347">
    <property type="entry name" value="HTH_MARR"/>
    <property type="match status" value="1"/>
</dbReference>
<dbReference type="Pfam" id="PF01047">
    <property type="entry name" value="MarR"/>
    <property type="match status" value="1"/>
</dbReference>